<sequence length="196" mass="21351">MKTPKQLKLVFVSLMVMAFSTQISVAQTYQLNNVSSTLTVDGTSNIHDWQITAENQKGKISVEFENGQLIKIQQLDFTVIAESLKSGKGSMDKNTYKALNTGKHKQIVFKLTKVQRINCTASNSCKVAVTGNLTIAGTTKPIDLTFELKNGNSGITLSGSKTIKMTDFGVDPPTAMFGTITTGDALDIKFESNFKK</sequence>
<protein>
    <submittedName>
        <fullName evidence="3">YceI family protein</fullName>
    </submittedName>
</protein>
<dbReference type="Gene3D" id="2.40.128.110">
    <property type="entry name" value="Lipid/polyisoprenoid-binding, YceI-like"/>
    <property type="match status" value="1"/>
</dbReference>
<evidence type="ECO:0000313" key="3">
    <source>
        <dbReference type="EMBL" id="MCG2420144.1"/>
    </source>
</evidence>
<reference evidence="3" key="1">
    <citation type="submission" date="2021-09" db="EMBL/GenBank/DDBJ databases">
        <title>Genome of Aequorivita sp. strain F47161.</title>
        <authorList>
            <person name="Wang Y."/>
        </authorList>
    </citation>
    <scope>NUCLEOTIDE SEQUENCE</scope>
    <source>
        <strain evidence="3">F47161</strain>
    </source>
</reference>
<dbReference type="SUPFAM" id="SSF101874">
    <property type="entry name" value="YceI-like"/>
    <property type="match status" value="1"/>
</dbReference>
<dbReference type="PANTHER" id="PTHR34406">
    <property type="entry name" value="PROTEIN YCEI"/>
    <property type="match status" value="1"/>
</dbReference>
<dbReference type="AlphaFoldDB" id="A0A9X1QYI2"/>
<gene>
    <name evidence="3" type="ORF">K8089_14025</name>
</gene>
<proteinExistence type="predicted"/>
<keyword evidence="1" id="KW-0732">Signal</keyword>
<name>A0A9X1QYI2_9FLAO</name>
<organism evidence="3 4">
    <name type="scientific">Aequorivita vitellina</name>
    <dbReference type="NCBI Taxonomy" id="2874475"/>
    <lineage>
        <taxon>Bacteria</taxon>
        <taxon>Pseudomonadati</taxon>
        <taxon>Bacteroidota</taxon>
        <taxon>Flavobacteriia</taxon>
        <taxon>Flavobacteriales</taxon>
        <taxon>Flavobacteriaceae</taxon>
        <taxon>Aequorivita</taxon>
    </lineage>
</organism>
<dbReference type="Pfam" id="PF04264">
    <property type="entry name" value="YceI"/>
    <property type="match status" value="1"/>
</dbReference>
<dbReference type="SMART" id="SM00867">
    <property type="entry name" value="YceI"/>
    <property type="match status" value="1"/>
</dbReference>
<evidence type="ECO:0000313" key="4">
    <source>
        <dbReference type="Proteomes" id="UP001139461"/>
    </source>
</evidence>
<accession>A0A9X1QYI2</accession>
<dbReference type="RefSeq" id="WP_237603926.1">
    <property type="nucleotide sequence ID" value="NZ_JAIRBA010000034.1"/>
</dbReference>
<dbReference type="EMBL" id="JAIRBA010000034">
    <property type="protein sequence ID" value="MCG2420144.1"/>
    <property type="molecule type" value="Genomic_DNA"/>
</dbReference>
<dbReference type="InterPro" id="IPR036761">
    <property type="entry name" value="TTHA0802/YceI-like_sf"/>
</dbReference>
<dbReference type="PANTHER" id="PTHR34406:SF1">
    <property type="entry name" value="PROTEIN YCEI"/>
    <property type="match status" value="1"/>
</dbReference>
<keyword evidence="4" id="KW-1185">Reference proteome</keyword>
<feature type="signal peptide" evidence="1">
    <location>
        <begin position="1"/>
        <end position="26"/>
    </location>
</feature>
<dbReference type="Proteomes" id="UP001139461">
    <property type="component" value="Unassembled WGS sequence"/>
</dbReference>
<feature type="chain" id="PRO_5040940031" evidence="1">
    <location>
        <begin position="27"/>
        <end position="196"/>
    </location>
</feature>
<evidence type="ECO:0000259" key="2">
    <source>
        <dbReference type="SMART" id="SM00867"/>
    </source>
</evidence>
<dbReference type="InterPro" id="IPR007372">
    <property type="entry name" value="Lipid/polyisoprenoid-bd_YceI"/>
</dbReference>
<evidence type="ECO:0000256" key="1">
    <source>
        <dbReference type="SAM" id="SignalP"/>
    </source>
</evidence>
<feature type="domain" description="Lipid/polyisoprenoid-binding YceI-like" evidence="2">
    <location>
        <begin position="28"/>
        <end position="195"/>
    </location>
</feature>
<comment type="caution">
    <text evidence="3">The sequence shown here is derived from an EMBL/GenBank/DDBJ whole genome shotgun (WGS) entry which is preliminary data.</text>
</comment>